<accession>A0AAN9KFI3</accession>
<evidence type="ECO:0000313" key="1">
    <source>
        <dbReference type="EMBL" id="KAK7315328.1"/>
    </source>
</evidence>
<keyword evidence="2" id="KW-1185">Reference proteome</keyword>
<dbReference type="Proteomes" id="UP001367508">
    <property type="component" value="Unassembled WGS sequence"/>
</dbReference>
<gene>
    <name evidence="1" type="ORF">VNO77_33868</name>
</gene>
<protein>
    <submittedName>
        <fullName evidence="1">Uncharacterized protein</fullName>
    </submittedName>
</protein>
<dbReference type="AlphaFoldDB" id="A0AAN9KFI3"/>
<organism evidence="1 2">
    <name type="scientific">Canavalia gladiata</name>
    <name type="common">Sword bean</name>
    <name type="synonym">Dolichos gladiatus</name>
    <dbReference type="NCBI Taxonomy" id="3824"/>
    <lineage>
        <taxon>Eukaryota</taxon>
        <taxon>Viridiplantae</taxon>
        <taxon>Streptophyta</taxon>
        <taxon>Embryophyta</taxon>
        <taxon>Tracheophyta</taxon>
        <taxon>Spermatophyta</taxon>
        <taxon>Magnoliopsida</taxon>
        <taxon>eudicotyledons</taxon>
        <taxon>Gunneridae</taxon>
        <taxon>Pentapetalae</taxon>
        <taxon>rosids</taxon>
        <taxon>fabids</taxon>
        <taxon>Fabales</taxon>
        <taxon>Fabaceae</taxon>
        <taxon>Papilionoideae</taxon>
        <taxon>50 kb inversion clade</taxon>
        <taxon>NPAAA clade</taxon>
        <taxon>indigoferoid/millettioid clade</taxon>
        <taxon>Phaseoleae</taxon>
        <taxon>Canavalia</taxon>
    </lineage>
</organism>
<reference evidence="1 2" key="1">
    <citation type="submission" date="2024-01" db="EMBL/GenBank/DDBJ databases">
        <title>The genomes of 5 underutilized Papilionoideae crops provide insights into root nodulation and disease resistanc.</title>
        <authorList>
            <person name="Jiang F."/>
        </authorList>
    </citation>
    <scope>NUCLEOTIDE SEQUENCE [LARGE SCALE GENOMIC DNA]</scope>
    <source>
        <strain evidence="1">LVBAO_FW01</strain>
        <tissue evidence="1">Leaves</tissue>
    </source>
</reference>
<evidence type="ECO:0000313" key="2">
    <source>
        <dbReference type="Proteomes" id="UP001367508"/>
    </source>
</evidence>
<name>A0AAN9KFI3_CANGL</name>
<proteinExistence type="predicted"/>
<dbReference type="EMBL" id="JAYMYQ010000008">
    <property type="protein sequence ID" value="KAK7315328.1"/>
    <property type="molecule type" value="Genomic_DNA"/>
</dbReference>
<sequence>MRLKMAQEVSMTPRMASILRVDQDEEAQAYNAHHATPFSSTLPANYPQSSHDPFPHMVILIVLKGFIQRPPMAFLAFGFLPYYAKNPLSCFT</sequence>
<comment type="caution">
    <text evidence="1">The sequence shown here is derived from an EMBL/GenBank/DDBJ whole genome shotgun (WGS) entry which is preliminary data.</text>
</comment>